<reference evidence="3" key="1">
    <citation type="journal article" date="2019" name="Int. J. Syst. Evol. Microbiol.">
        <title>The Global Catalogue of Microorganisms (GCM) 10K type strain sequencing project: providing services to taxonomists for standard genome sequencing and annotation.</title>
        <authorList>
            <consortium name="The Broad Institute Genomics Platform"/>
            <consortium name="The Broad Institute Genome Sequencing Center for Infectious Disease"/>
            <person name="Wu L."/>
            <person name="Ma J."/>
        </authorList>
    </citation>
    <scope>NUCLEOTIDE SEQUENCE [LARGE SCALE GENOMIC DNA]</scope>
    <source>
        <strain evidence="3">JCM 9731</strain>
    </source>
</reference>
<dbReference type="InterPro" id="IPR012495">
    <property type="entry name" value="TadE-like_dom"/>
</dbReference>
<name>A0ABP3G9Z5_9BACI</name>
<dbReference type="Pfam" id="PF07811">
    <property type="entry name" value="TadE"/>
    <property type="match status" value="1"/>
</dbReference>
<organism evidence="2 3">
    <name type="scientific">Bacillus carboniphilus</name>
    <dbReference type="NCBI Taxonomy" id="86663"/>
    <lineage>
        <taxon>Bacteria</taxon>
        <taxon>Bacillati</taxon>
        <taxon>Bacillota</taxon>
        <taxon>Bacilli</taxon>
        <taxon>Bacillales</taxon>
        <taxon>Bacillaceae</taxon>
        <taxon>Bacillus</taxon>
    </lineage>
</organism>
<evidence type="ECO:0000313" key="2">
    <source>
        <dbReference type="EMBL" id="GAA0340455.1"/>
    </source>
</evidence>
<keyword evidence="3" id="KW-1185">Reference proteome</keyword>
<protein>
    <recommendedName>
        <fullName evidence="1">TadE-like domain-containing protein</fullName>
    </recommendedName>
</protein>
<accession>A0ABP3G9Z5</accession>
<dbReference type="Proteomes" id="UP001500782">
    <property type="component" value="Unassembled WGS sequence"/>
</dbReference>
<feature type="domain" description="TadE-like" evidence="1">
    <location>
        <begin position="7"/>
        <end position="49"/>
    </location>
</feature>
<sequence length="127" mass="14024">MIRDERGQSMVEVALILPLLLLLLAGVIDLGRVLYSTSHLHLATQEAVRLGGLGKSDTEISEFARDYFKLGDPALLEIEISPTENARTSGEYVQVSIDYPLKLITPILNQFIPNPVVIHADSTIRVE</sequence>
<dbReference type="EMBL" id="BAAADJ010000058">
    <property type="protein sequence ID" value="GAA0340455.1"/>
    <property type="molecule type" value="Genomic_DNA"/>
</dbReference>
<evidence type="ECO:0000259" key="1">
    <source>
        <dbReference type="Pfam" id="PF07811"/>
    </source>
</evidence>
<proteinExistence type="predicted"/>
<evidence type="ECO:0000313" key="3">
    <source>
        <dbReference type="Proteomes" id="UP001500782"/>
    </source>
</evidence>
<gene>
    <name evidence="2" type="ORF">GCM10008967_33520</name>
</gene>
<dbReference type="RefSeq" id="WP_343801515.1">
    <property type="nucleotide sequence ID" value="NZ_BAAADJ010000058.1"/>
</dbReference>
<comment type="caution">
    <text evidence="2">The sequence shown here is derived from an EMBL/GenBank/DDBJ whole genome shotgun (WGS) entry which is preliminary data.</text>
</comment>